<keyword evidence="3" id="KW-0812">Transmembrane</keyword>
<keyword evidence="1" id="KW-0378">Hydrolase</keyword>
<dbReference type="InterPro" id="IPR050164">
    <property type="entry name" value="Peptidase_C19"/>
</dbReference>
<dbReference type="InterPro" id="IPR028889">
    <property type="entry name" value="USP"/>
</dbReference>
<proteinExistence type="inferred from homology"/>
<evidence type="ECO:0000256" key="1">
    <source>
        <dbReference type="RuleBase" id="RU366025"/>
    </source>
</evidence>
<dbReference type="EC" id="3.4.19.12" evidence="1"/>
<dbReference type="GeneID" id="98122963"/>
<comment type="catalytic activity">
    <reaction evidence="1">
        <text>Thiol-dependent hydrolysis of ester, thioester, amide, peptide and isopeptide bonds formed by the C-terminal Gly of ubiquitin (a 76-residue protein attached to proteins as an intracellular targeting signal).</text>
        <dbReference type="EC" id="3.4.19.12"/>
    </reaction>
</comment>
<dbReference type="PROSITE" id="PS50235">
    <property type="entry name" value="USP_3"/>
    <property type="match status" value="1"/>
</dbReference>
<keyword evidence="1" id="KW-0645">Protease</keyword>
<keyword evidence="6" id="KW-1185">Reference proteome</keyword>
<evidence type="ECO:0000256" key="2">
    <source>
        <dbReference type="SAM" id="MobiDB-lite"/>
    </source>
</evidence>
<protein>
    <recommendedName>
        <fullName evidence="1">Ubiquitin carboxyl-terminal hydrolase</fullName>
        <ecNumber evidence="1">3.4.19.12</ecNumber>
    </recommendedName>
</protein>
<dbReference type="PANTHER" id="PTHR24006:SF904">
    <property type="entry name" value="UBIQUITIN CARBOXYL-TERMINAL HYDROLASE 16"/>
    <property type="match status" value="1"/>
</dbReference>
<dbReference type="EMBL" id="JAZGUE010000002">
    <property type="protein sequence ID" value="KAL2269904.1"/>
    <property type="molecule type" value="Genomic_DNA"/>
</dbReference>
<dbReference type="RefSeq" id="XP_070868628.1">
    <property type="nucleotide sequence ID" value="XM_071008319.1"/>
</dbReference>
<keyword evidence="1" id="KW-0788">Thiol protease</keyword>
<dbReference type="Proteomes" id="UP001600064">
    <property type="component" value="Unassembled WGS sequence"/>
</dbReference>
<feature type="compositionally biased region" description="Polar residues" evidence="2">
    <location>
        <begin position="562"/>
        <end position="574"/>
    </location>
</feature>
<comment type="caution">
    <text evidence="5">The sequence shown here is derived from an EMBL/GenBank/DDBJ whole genome shotgun (WGS) entry which is preliminary data.</text>
</comment>
<dbReference type="PANTHER" id="PTHR24006">
    <property type="entry name" value="UBIQUITIN CARBOXYL-TERMINAL HYDROLASE"/>
    <property type="match status" value="1"/>
</dbReference>
<dbReference type="Gene3D" id="3.90.70.10">
    <property type="entry name" value="Cysteine proteinases"/>
    <property type="match status" value="1"/>
</dbReference>
<dbReference type="SUPFAM" id="SSF54001">
    <property type="entry name" value="Cysteine proteinases"/>
    <property type="match status" value="1"/>
</dbReference>
<feature type="region of interest" description="Disordered" evidence="2">
    <location>
        <begin position="537"/>
        <end position="608"/>
    </location>
</feature>
<dbReference type="Pfam" id="PF00443">
    <property type="entry name" value="UCH"/>
    <property type="match status" value="1"/>
</dbReference>
<keyword evidence="1" id="KW-0833">Ubl conjugation pathway</keyword>
<evidence type="ECO:0000313" key="6">
    <source>
        <dbReference type="Proteomes" id="UP001600064"/>
    </source>
</evidence>
<dbReference type="PROSITE" id="PS00972">
    <property type="entry name" value="USP_1"/>
    <property type="match status" value="1"/>
</dbReference>
<evidence type="ECO:0000259" key="4">
    <source>
        <dbReference type="PROSITE" id="PS50235"/>
    </source>
</evidence>
<keyword evidence="3" id="KW-1133">Transmembrane helix</keyword>
<dbReference type="CDD" id="cd02662">
    <property type="entry name" value="Peptidase_C19F"/>
    <property type="match status" value="1"/>
</dbReference>
<feature type="transmembrane region" description="Helical" evidence="3">
    <location>
        <begin position="12"/>
        <end position="35"/>
    </location>
</feature>
<dbReference type="InterPro" id="IPR018200">
    <property type="entry name" value="USP_CS"/>
</dbReference>
<evidence type="ECO:0000256" key="3">
    <source>
        <dbReference type="SAM" id="Phobius"/>
    </source>
</evidence>
<name>A0ABR4DHX6_9PEZI</name>
<reference evidence="5 6" key="1">
    <citation type="journal article" date="2024" name="Commun. Biol.">
        <title>Comparative genomic analysis of thermophilic fungi reveals convergent evolutionary adaptations and gene losses.</title>
        <authorList>
            <person name="Steindorff A.S."/>
            <person name="Aguilar-Pontes M.V."/>
            <person name="Robinson A.J."/>
            <person name="Andreopoulos B."/>
            <person name="LaButti K."/>
            <person name="Kuo A."/>
            <person name="Mondo S."/>
            <person name="Riley R."/>
            <person name="Otillar R."/>
            <person name="Haridas S."/>
            <person name="Lipzen A."/>
            <person name="Grimwood J."/>
            <person name="Schmutz J."/>
            <person name="Clum A."/>
            <person name="Reid I.D."/>
            <person name="Moisan M.C."/>
            <person name="Butler G."/>
            <person name="Nguyen T.T.M."/>
            <person name="Dewar K."/>
            <person name="Conant G."/>
            <person name="Drula E."/>
            <person name="Henrissat B."/>
            <person name="Hansel C."/>
            <person name="Singer S."/>
            <person name="Hutchinson M.I."/>
            <person name="de Vries R.P."/>
            <person name="Natvig D.O."/>
            <person name="Powell A.J."/>
            <person name="Tsang A."/>
            <person name="Grigoriev I.V."/>
        </authorList>
    </citation>
    <scope>NUCLEOTIDE SEQUENCE [LARGE SCALE GENOMIC DNA]</scope>
    <source>
        <strain evidence="5 6">ATCC 22073</strain>
    </source>
</reference>
<sequence>MQNMPDKTLRVVTYAAGASLAAIALIYVFGPTYFLDSDTSASSNTAFSGRRKGGVCVGLSNLANDCFINSVLQALAGLGDLRLYLIRELHRRDLDGDSVYAHPVPVGALSEDSHAGARLARDMPAWKLEGLQRGIVTRSLKEMLDALNERPLYKKTISAAPFVRTLEAAFGQRFNRQQQDAQEFLQVVAERLCDEYYAGRRARSFVKHRMLASDGQAATAASTALEELNGERPRGSVGLKVTDREAEHPAVDEDERFPLEGEFESQIECLTCGFKPRPTTSSFCTLTLNVPLVSSTTLAACFDGMFKTEYIDDFRCEKCRLVHALGILQSELQRSSTDKARASARAAMERIQDAIEKDPETPPNDVSLPDLRLAPKRKIARHTQITKFPSILAVHLSRSIFDVSRSSQKNQAKVAFPEDLRLGSLLQQRQYKLLSVVTHKGSHNSGHYESFRRQNLYPPFSNPSTFRAADVYSGTGSPSPTPGCCTPSFQPPRTVGQLSALDASVDADPERFLEHPTTTHEADSSVSRLKVLDSGNVAGAPAPSSEVLRGSQGSDTLAPILSNGSSRVGSSRDISPNPRVEIPGTDQQVATQGFPTQPVRVDRPKKKKQPARWWRISDDKVKETGTRDVLSMQREVYLLFYELERTRCG</sequence>
<evidence type="ECO:0000313" key="5">
    <source>
        <dbReference type="EMBL" id="KAL2269904.1"/>
    </source>
</evidence>
<organism evidence="5 6">
    <name type="scientific">Remersonia thermophila</name>
    <dbReference type="NCBI Taxonomy" id="72144"/>
    <lineage>
        <taxon>Eukaryota</taxon>
        <taxon>Fungi</taxon>
        <taxon>Dikarya</taxon>
        <taxon>Ascomycota</taxon>
        <taxon>Pezizomycotina</taxon>
        <taxon>Sordariomycetes</taxon>
        <taxon>Sordariomycetidae</taxon>
        <taxon>Sordariales</taxon>
        <taxon>Sordariales incertae sedis</taxon>
        <taxon>Remersonia</taxon>
    </lineage>
</organism>
<dbReference type="PROSITE" id="PS00973">
    <property type="entry name" value="USP_2"/>
    <property type="match status" value="1"/>
</dbReference>
<gene>
    <name evidence="5" type="ORF">VTJ83DRAFT_2088</name>
</gene>
<dbReference type="InterPro" id="IPR001394">
    <property type="entry name" value="Peptidase_C19_UCH"/>
</dbReference>
<feature type="compositionally biased region" description="Polar residues" evidence="2">
    <location>
        <begin position="585"/>
        <end position="595"/>
    </location>
</feature>
<dbReference type="InterPro" id="IPR038765">
    <property type="entry name" value="Papain-like_cys_pep_sf"/>
</dbReference>
<accession>A0ABR4DHX6</accession>
<feature type="domain" description="USP" evidence="4">
    <location>
        <begin position="57"/>
        <end position="644"/>
    </location>
</feature>
<comment type="similarity">
    <text evidence="1">Belongs to the peptidase C19 family.</text>
</comment>
<keyword evidence="3" id="KW-0472">Membrane</keyword>